<accession>A0A0A9FZI1</accession>
<reference evidence="1" key="1">
    <citation type="submission" date="2014-09" db="EMBL/GenBank/DDBJ databases">
        <authorList>
            <person name="Magalhaes I.L.F."/>
            <person name="Oliveira U."/>
            <person name="Santos F.R."/>
            <person name="Vidigal T.H.D.A."/>
            <person name="Brescovit A.D."/>
            <person name="Santos A.J."/>
        </authorList>
    </citation>
    <scope>NUCLEOTIDE SEQUENCE</scope>
    <source>
        <tissue evidence="1">Shoot tissue taken approximately 20 cm above the soil surface</tissue>
    </source>
</reference>
<proteinExistence type="predicted"/>
<protein>
    <submittedName>
        <fullName evidence="1">Uncharacterized protein</fullName>
    </submittedName>
</protein>
<dbReference type="EMBL" id="GBRH01179636">
    <property type="protein sequence ID" value="JAE18260.1"/>
    <property type="molecule type" value="Transcribed_RNA"/>
</dbReference>
<dbReference type="AlphaFoldDB" id="A0A0A9FZI1"/>
<reference evidence="1" key="2">
    <citation type="journal article" date="2015" name="Data Brief">
        <title>Shoot transcriptome of the giant reed, Arundo donax.</title>
        <authorList>
            <person name="Barrero R.A."/>
            <person name="Guerrero F.D."/>
            <person name="Moolhuijzen P."/>
            <person name="Goolsby J.A."/>
            <person name="Tidwell J."/>
            <person name="Bellgard S.E."/>
            <person name="Bellgard M.I."/>
        </authorList>
    </citation>
    <scope>NUCLEOTIDE SEQUENCE</scope>
    <source>
        <tissue evidence="1">Shoot tissue taken approximately 20 cm above the soil surface</tissue>
    </source>
</reference>
<evidence type="ECO:0000313" key="1">
    <source>
        <dbReference type="EMBL" id="JAE18260.1"/>
    </source>
</evidence>
<name>A0A0A9FZI1_ARUDO</name>
<sequence length="119" mass="13136">MSETGFGNTGPMHENNDAFFGLDPNKKVRSGTPAFTDRDLKFWCARLLLPMDSSILSLSFKRALPTSTWRPLTWSSPACSSLVTLTWSSPACSSLVTLLFASFILLTSPWNFAAWKGVK</sequence>
<organism evidence="1">
    <name type="scientific">Arundo donax</name>
    <name type="common">Giant reed</name>
    <name type="synonym">Donax arundinaceus</name>
    <dbReference type="NCBI Taxonomy" id="35708"/>
    <lineage>
        <taxon>Eukaryota</taxon>
        <taxon>Viridiplantae</taxon>
        <taxon>Streptophyta</taxon>
        <taxon>Embryophyta</taxon>
        <taxon>Tracheophyta</taxon>
        <taxon>Spermatophyta</taxon>
        <taxon>Magnoliopsida</taxon>
        <taxon>Liliopsida</taxon>
        <taxon>Poales</taxon>
        <taxon>Poaceae</taxon>
        <taxon>PACMAD clade</taxon>
        <taxon>Arundinoideae</taxon>
        <taxon>Arundineae</taxon>
        <taxon>Arundo</taxon>
    </lineage>
</organism>